<dbReference type="OrthoDB" id="7028951at2"/>
<feature type="transmembrane region" description="Helical" evidence="1">
    <location>
        <begin position="114"/>
        <end position="135"/>
    </location>
</feature>
<name>A0A2U2BW78_9PROT</name>
<accession>A0A2U2BW78</accession>
<keyword evidence="4" id="KW-1185">Reference proteome</keyword>
<feature type="transmembrane region" description="Helical" evidence="1">
    <location>
        <begin position="147"/>
        <end position="166"/>
    </location>
</feature>
<dbReference type="Proteomes" id="UP000245168">
    <property type="component" value="Unassembled WGS sequence"/>
</dbReference>
<dbReference type="EMBL" id="QEXV01000001">
    <property type="protein sequence ID" value="PWE18273.1"/>
    <property type="molecule type" value="Genomic_DNA"/>
</dbReference>
<evidence type="ECO:0000259" key="2">
    <source>
        <dbReference type="PROSITE" id="PS50930"/>
    </source>
</evidence>
<dbReference type="Gene3D" id="2.40.50.1020">
    <property type="entry name" value="LytTr DNA-binding domain"/>
    <property type="match status" value="1"/>
</dbReference>
<dbReference type="PROSITE" id="PS50930">
    <property type="entry name" value="HTH_LYTTR"/>
    <property type="match status" value="1"/>
</dbReference>
<gene>
    <name evidence="3" type="ORF">DDZ18_01305</name>
</gene>
<evidence type="ECO:0000313" key="3">
    <source>
        <dbReference type="EMBL" id="PWE18273.1"/>
    </source>
</evidence>
<keyword evidence="1" id="KW-1133">Transmembrane helix</keyword>
<reference evidence="4" key="1">
    <citation type="submission" date="2018-05" db="EMBL/GenBank/DDBJ databases">
        <authorList>
            <person name="Liu B.-T."/>
        </authorList>
    </citation>
    <scope>NUCLEOTIDE SEQUENCE [LARGE SCALE GENOMIC DNA]</scope>
    <source>
        <strain evidence="4">WD6-1</strain>
    </source>
</reference>
<protein>
    <recommendedName>
        <fullName evidence="2">HTH LytTR-type domain-containing protein</fullName>
    </recommendedName>
</protein>
<evidence type="ECO:0000313" key="4">
    <source>
        <dbReference type="Proteomes" id="UP000245168"/>
    </source>
</evidence>
<dbReference type="InterPro" id="IPR007492">
    <property type="entry name" value="LytTR_DNA-bd_dom"/>
</dbReference>
<evidence type="ECO:0000256" key="1">
    <source>
        <dbReference type="SAM" id="Phobius"/>
    </source>
</evidence>
<feature type="transmembrane region" description="Helical" evidence="1">
    <location>
        <begin position="49"/>
        <end position="69"/>
    </location>
</feature>
<keyword evidence="1" id="KW-0812">Transmembrane</keyword>
<proteinExistence type="predicted"/>
<feature type="domain" description="HTH LytTR-type" evidence="2">
    <location>
        <begin position="186"/>
        <end position="285"/>
    </location>
</feature>
<dbReference type="AlphaFoldDB" id="A0A2U2BW78"/>
<dbReference type="GO" id="GO:0003677">
    <property type="term" value="F:DNA binding"/>
    <property type="evidence" value="ECO:0007669"/>
    <property type="project" value="InterPro"/>
</dbReference>
<comment type="caution">
    <text evidence="3">The sequence shown here is derived from an EMBL/GenBank/DDBJ whole genome shotgun (WGS) entry which is preliminary data.</text>
</comment>
<feature type="transmembrane region" description="Helical" evidence="1">
    <location>
        <begin position="81"/>
        <end position="102"/>
    </location>
</feature>
<dbReference type="Pfam" id="PF04397">
    <property type="entry name" value="LytTR"/>
    <property type="match status" value="1"/>
</dbReference>
<keyword evidence="1" id="KW-0472">Membrane</keyword>
<dbReference type="SMART" id="SM00850">
    <property type="entry name" value="LytTR"/>
    <property type="match status" value="1"/>
</dbReference>
<sequence>MQPGLPGATTAGKRDCASGLDGFASGGNPAIRASRTEGRVPTHPLLKSCLEIAALAVGLGTFLAILAPFGSEGLGWPWVWIYWVGLIAVGGAFGFGSGAVLGRVAAGWPAWTPYAVTAVVVSIPITLIVTVVNGLLAGRIRWGEAPILFFFVLVISGFVTLVSWAADRLRERRDITAESRPSRALLDRLPPRLRRARLLALESEDHYLRVRTEAGDALILMRLRDAIAAVEALDGARTHRSWWVARDAVVDARKGDGRGTLVLADGAEAPVSRTYYPALREAGWF</sequence>
<organism evidence="3 4">
    <name type="scientific">Marinicauda salina</name>
    <dbReference type="NCBI Taxonomy" id="2135793"/>
    <lineage>
        <taxon>Bacteria</taxon>
        <taxon>Pseudomonadati</taxon>
        <taxon>Pseudomonadota</taxon>
        <taxon>Alphaproteobacteria</taxon>
        <taxon>Maricaulales</taxon>
        <taxon>Maricaulaceae</taxon>
        <taxon>Marinicauda</taxon>
    </lineage>
</organism>